<evidence type="ECO:0000256" key="5">
    <source>
        <dbReference type="ARBA" id="ARBA00022723"/>
    </source>
</evidence>
<dbReference type="Gene3D" id="3.40.1360.10">
    <property type="match status" value="1"/>
</dbReference>
<evidence type="ECO:0000256" key="7">
    <source>
        <dbReference type="ARBA" id="ARBA00022759"/>
    </source>
</evidence>
<dbReference type="CDD" id="cd01027">
    <property type="entry name" value="TOPRIM_RNase_M5_like"/>
    <property type="match status" value="1"/>
</dbReference>
<keyword evidence="9" id="KW-0460">Magnesium</keyword>
<dbReference type="NCBIfam" id="TIGR00334">
    <property type="entry name" value="5S_RNA_mat_M5"/>
    <property type="match status" value="1"/>
</dbReference>
<dbReference type="AlphaFoldDB" id="A0A139N4R6"/>
<gene>
    <name evidence="11" type="primary">rnmV</name>
    <name evidence="14" type="ORF">SCRDD08_00388</name>
</gene>
<dbReference type="PANTHER" id="PTHR39156:SF1">
    <property type="entry name" value="RIBONUCLEASE M5"/>
    <property type="match status" value="1"/>
</dbReference>
<evidence type="ECO:0000256" key="11">
    <source>
        <dbReference type="HAMAP-Rule" id="MF_01469"/>
    </source>
</evidence>
<comment type="caution">
    <text evidence="14">The sequence shown here is derived from an EMBL/GenBank/DDBJ whole genome shotgun (WGS) entry which is preliminary data.</text>
</comment>
<evidence type="ECO:0000313" key="14">
    <source>
        <dbReference type="EMBL" id="KXT70794.1"/>
    </source>
</evidence>
<dbReference type="EC" id="3.1.26.8" evidence="11 12"/>
<dbReference type="InterPro" id="IPR004466">
    <property type="entry name" value="RNase_M5"/>
</dbReference>
<evidence type="ECO:0000256" key="9">
    <source>
        <dbReference type="ARBA" id="ARBA00022842"/>
    </source>
</evidence>
<dbReference type="Proteomes" id="UP000070377">
    <property type="component" value="Unassembled WGS sequence"/>
</dbReference>
<proteinExistence type="inferred from homology"/>
<dbReference type="Pfam" id="PF01751">
    <property type="entry name" value="Toprim"/>
    <property type="match status" value="1"/>
</dbReference>
<dbReference type="PANTHER" id="PTHR39156">
    <property type="entry name" value="RIBONUCLEASE M5"/>
    <property type="match status" value="1"/>
</dbReference>
<reference evidence="14 15" key="1">
    <citation type="submission" date="2016-01" db="EMBL/GenBank/DDBJ databases">
        <title>Highly variable Streptococcus oralis are common among viridans streptococci isolated from primates.</title>
        <authorList>
            <person name="Denapaite D."/>
            <person name="Rieger M."/>
            <person name="Koendgen S."/>
            <person name="Brueckner R."/>
            <person name="Ochigava I."/>
            <person name="Kappeler P."/>
            <person name="Maetz-Rensing K."/>
            <person name="Leendertz F."/>
            <person name="Hakenbeck R."/>
        </authorList>
    </citation>
    <scope>NUCLEOTIDE SEQUENCE [LARGE SCALE GENOMIC DNA]</scope>
    <source>
        <strain evidence="14 15">DD08</strain>
    </source>
</reference>
<dbReference type="EMBL" id="LQRD01000019">
    <property type="protein sequence ID" value="KXT70794.1"/>
    <property type="molecule type" value="Genomic_DNA"/>
</dbReference>
<dbReference type="GO" id="GO:0046872">
    <property type="term" value="F:metal ion binding"/>
    <property type="evidence" value="ECO:0007669"/>
    <property type="project" value="UniProtKB-KW"/>
</dbReference>
<organism evidence="14 15">
    <name type="scientific">Streptococcus cristatus</name>
    <dbReference type="NCBI Taxonomy" id="45634"/>
    <lineage>
        <taxon>Bacteria</taxon>
        <taxon>Bacillati</taxon>
        <taxon>Bacillota</taxon>
        <taxon>Bacilli</taxon>
        <taxon>Lactobacillales</taxon>
        <taxon>Streptococcaceae</taxon>
        <taxon>Streptococcus</taxon>
    </lineage>
</organism>
<comment type="similarity">
    <text evidence="11">Belongs to the ribonuclease M5 family.</text>
</comment>
<keyword evidence="6 11" id="KW-0699">rRNA-binding</keyword>
<evidence type="ECO:0000256" key="4">
    <source>
        <dbReference type="ARBA" id="ARBA00022722"/>
    </source>
</evidence>
<keyword evidence="7 11" id="KW-0255">Endonuclease</keyword>
<comment type="function">
    <text evidence="11">Required for correct processing of both the 5' and 3' ends of 5S rRNA precursor. Cleaves both sides of a double-stranded region yielding mature 5S rRNA in one step.</text>
</comment>
<keyword evidence="4 11" id="KW-0540">Nuclease</keyword>
<evidence type="ECO:0000256" key="2">
    <source>
        <dbReference type="ARBA" id="ARBA00022517"/>
    </source>
</evidence>
<dbReference type="SUPFAM" id="SSF110455">
    <property type="entry name" value="Toprim domain"/>
    <property type="match status" value="1"/>
</dbReference>
<keyword evidence="1 11" id="KW-0963">Cytoplasm</keyword>
<keyword evidence="3 11" id="KW-0698">rRNA processing</keyword>
<dbReference type="InterPro" id="IPR025156">
    <property type="entry name" value="RNase_M5_C"/>
</dbReference>
<protein>
    <recommendedName>
        <fullName evidence="11 12">Ribonuclease M5</fullName>
        <ecNumber evidence="11 12">3.1.26.8</ecNumber>
    </recommendedName>
    <alternativeName>
        <fullName evidence="11">RNase M5</fullName>
    </alternativeName>
    <alternativeName>
        <fullName evidence="11">Ribosomal RNA terminal maturase M5</fullName>
    </alternativeName>
</protein>
<comment type="catalytic activity">
    <reaction evidence="11">
        <text>Endonucleolytic cleavage of RNA, removing 21 and 42 nucleotides, respectively, from the 5'- and 3'-termini of a 5S-rRNA precursor.</text>
        <dbReference type="EC" id="3.1.26.8"/>
    </reaction>
</comment>
<keyword evidence="2 11" id="KW-0690">Ribosome biogenesis</keyword>
<evidence type="ECO:0000259" key="13">
    <source>
        <dbReference type="PROSITE" id="PS50880"/>
    </source>
</evidence>
<evidence type="ECO:0000256" key="8">
    <source>
        <dbReference type="ARBA" id="ARBA00022801"/>
    </source>
</evidence>
<keyword evidence="10 11" id="KW-0694">RNA-binding</keyword>
<dbReference type="GO" id="GO:0005737">
    <property type="term" value="C:cytoplasm"/>
    <property type="evidence" value="ECO:0007669"/>
    <property type="project" value="UniProtKB-SubCell"/>
</dbReference>
<dbReference type="STRING" id="45634.SCRDD08_00388"/>
<evidence type="ECO:0000256" key="3">
    <source>
        <dbReference type="ARBA" id="ARBA00022552"/>
    </source>
</evidence>
<dbReference type="PATRIC" id="fig|45634.12.peg.403"/>
<dbReference type="SMART" id="SM00493">
    <property type="entry name" value="TOPRIM"/>
    <property type="match status" value="1"/>
</dbReference>
<keyword evidence="5" id="KW-0479">Metal-binding</keyword>
<dbReference type="RefSeq" id="WP_061422188.1">
    <property type="nucleotide sequence ID" value="NZ_KQ969062.1"/>
</dbReference>
<accession>A0A139N4R6</accession>
<dbReference type="GO" id="GO:0043822">
    <property type="term" value="F:ribonuclease M5 activity"/>
    <property type="evidence" value="ECO:0007669"/>
    <property type="project" value="UniProtKB-UniRule"/>
</dbReference>
<evidence type="ECO:0000256" key="1">
    <source>
        <dbReference type="ARBA" id="ARBA00022490"/>
    </source>
</evidence>
<evidence type="ECO:0000256" key="12">
    <source>
        <dbReference type="NCBIfam" id="TIGR00334"/>
    </source>
</evidence>
<keyword evidence="8 11" id="KW-0378">Hydrolase</keyword>
<feature type="domain" description="Toprim" evidence="13">
    <location>
        <begin position="17"/>
        <end position="100"/>
    </location>
</feature>
<dbReference type="HAMAP" id="MF_01469">
    <property type="entry name" value="RNase_M5"/>
    <property type="match status" value="1"/>
</dbReference>
<dbReference type="GO" id="GO:0019843">
    <property type="term" value="F:rRNA binding"/>
    <property type="evidence" value="ECO:0007669"/>
    <property type="project" value="UniProtKB-KW"/>
</dbReference>
<dbReference type="GO" id="GO:0006364">
    <property type="term" value="P:rRNA processing"/>
    <property type="evidence" value="ECO:0007669"/>
    <property type="project" value="UniProtKB-UniRule"/>
</dbReference>
<sequence>MKMQRRCLGLTEKIKIPQVVVVEGRDDTANLKRYFDVETYETRGSAISDADIERIRRLQDLHGVIVFTDPDFNGERIRRLIMTEIPAVQHAFLKRDEAAPKSKTKGRSLGIEHASFEDLKTALAEVTSHFESSSDFDVTKNDLMRLGLLLGSDSRQRREYLGEELRIGYSNGKQLLKRLELFGVTLAEVEEAMLKYSV</sequence>
<evidence type="ECO:0000256" key="6">
    <source>
        <dbReference type="ARBA" id="ARBA00022730"/>
    </source>
</evidence>
<evidence type="ECO:0000313" key="15">
    <source>
        <dbReference type="Proteomes" id="UP000070377"/>
    </source>
</evidence>
<dbReference type="Pfam" id="PF13331">
    <property type="entry name" value="DUF4093"/>
    <property type="match status" value="1"/>
</dbReference>
<comment type="subcellular location">
    <subcellularLocation>
        <location evidence="11">Cytoplasm</location>
    </subcellularLocation>
</comment>
<evidence type="ECO:0000256" key="10">
    <source>
        <dbReference type="ARBA" id="ARBA00022884"/>
    </source>
</evidence>
<dbReference type="InterPro" id="IPR034141">
    <property type="entry name" value="TOPRIM_RNase_M5-like"/>
</dbReference>
<name>A0A139N4R6_STRCR</name>
<dbReference type="PROSITE" id="PS50880">
    <property type="entry name" value="TOPRIM"/>
    <property type="match status" value="1"/>
</dbReference>
<dbReference type="InterPro" id="IPR006171">
    <property type="entry name" value="TOPRIM_dom"/>
</dbReference>
<dbReference type="FunFam" id="3.40.1360.10:FF:000006">
    <property type="entry name" value="Ribonuclease M5"/>
    <property type="match status" value="1"/>
</dbReference>